<dbReference type="PANTHER" id="PTHR43328:SF1">
    <property type="entry name" value="N-ACETYLTRANSFERASE DOMAIN-CONTAINING PROTEIN"/>
    <property type="match status" value="1"/>
</dbReference>
<protein>
    <recommendedName>
        <fullName evidence="1">N-acetyltransferase domain-containing protein</fullName>
    </recommendedName>
</protein>
<dbReference type="GO" id="GO:0016747">
    <property type="term" value="F:acyltransferase activity, transferring groups other than amino-acyl groups"/>
    <property type="evidence" value="ECO:0007669"/>
    <property type="project" value="InterPro"/>
</dbReference>
<dbReference type="EMBL" id="JANBPK010000720">
    <property type="protein sequence ID" value="KAJ2934345.1"/>
    <property type="molecule type" value="Genomic_DNA"/>
</dbReference>
<dbReference type="Proteomes" id="UP001140091">
    <property type="component" value="Unassembled WGS sequence"/>
</dbReference>
<keyword evidence="3" id="KW-1185">Reference proteome</keyword>
<sequence length="174" mass="19382">MKAASDAIFQALEDSQQDEALITVGGSPTTAIREVQADGSDLLIGDMKIKPSDARARGFIKDFSREGEDDSPGKEANAVEPVKDETEWNIGFWLAPSHHSKGIMTDAVHTLIHDWAIPRMNARRFICGAFTGNQASVRVFEKNGFKTRSIKEDAMEVRGQKRGIHILEWRSDRQ</sequence>
<dbReference type="AlphaFoldDB" id="A0A9W8JP63"/>
<gene>
    <name evidence="2" type="ORF">H1R20_g2784</name>
</gene>
<reference evidence="2" key="1">
    <citation type="submission" date="2022-06" db="EMBL/GenBank/DDBJ databases">
        <title>Genome Sequence of Candolleomyces eurysporus.</title>
        <authorList>
            <person name="Buettner E."/>
        </authorList>
    </citation>
    <scope>NUCLEOTIDE SEQUENCE</scope>
    <source>
        <strain evidence="2">VTCC 930004</strain>
    </source>
</reference>
<feature type="domain" description="N-acetyltransferase" evidence="1">
    <location>
        <begin position="83"/>
        <end position="146"/>
    </location>
</feature>
<proteinExistence type="predicted"/>
<comment type="caution">
    <text evidence="2">The sequence shown here is derived from an EMBL/GenBank/DDBJ whole genome shotgun (WGS) entry which is preliminary data.</text>
</comment>
<dbReference type="SUPFAM" id="SSF55729">
    <property type="entry name" value="Acyl-CoA N-acyltransferases (Nat)"/>
    <property type="match status" value="1"/>
</dbReference>
<dbReference type="Gene3D" id="3.40.630.30">
    <property type="match status" value="1"/>
</dbReference>
<organism evidence="2 3">
    <name type="scientific">Candolleomyces eurysporus</name>
    <dbReference type="NCBI Taxonomy" id="2828524"/>
    <lineage>
        <taxon>Eukaryota</taxon>
        <taxon>Fungi</taxon>
        <taxon>Dikarya</taxon>
        <taxon>Basidiomycota</taxon>
        <taxon>Agaricomycotina</taxon>
        <taxon>Agaricomycetes</taxon>
        <taxon>Agaricomycetidae</taxon>
        <taxon>Agaricales</taxon>
        <taxon>Agaricineae</taxon>
        <taxon>Psathyrellaceae</taxon>
        <taxon>Candolleomyces</taxon>
    </lineage>
</organism>
<dbReference type="Pfam" id="PF13302">
    <property type="entry name" value="Acetyltransf_3"/>
    <property type="match status" value="1"/>
</dbReference>
<feature type="non-terminal residue" evidence="2">
    <location>
        <position position="1"/>
    </location>
</feature>
<evidence type="ECO:0000313" key="2">
    <source>
        <dbReference type="EMBL" id="KAJ2934345.1"/>
    </source>
</evidence>
<dbReference type="InterPro" id="IPR016181">
    <property type="entry name" value="Acyl_CoA_acyltransferase"/>
</dbReference>
<dbReference type="InterPro" id="IPR000182">
    <property type="entry name" value="GNAT_dom"/>
</dbReference>
<evidence type="ECO:0000313" key="3">
    <source>
        <dbReference type="Proteomes" id="UP001140091"/>
    </source>
</evidence>
<evidence type="ECO:0000259" key="1">
    <source>
        <dbReference type="Pfam" id="PF13302"/>
    </source>
</evidence>
<dbReference type="OrthoDB" id="630895at2759"/>
<accession>A0A9W8JP63</accession>
<name>A0A9W8JP63_9AGAR</name>
<dbReference type="PANTHER" id="PTHR43328">
    <property type="entry name" value="ACETYLTRANSFERASE-RELATED"/>
    <property type="match status" value="1"/>
</dbReference>